<protein>
    <submittedName>
        <fullName evidence="2">Uncharacterized protein</fullName>
    </submittedName>
</protein>
<feature type="non-terminal residue" evidence="2">
    <location>
        <position position="83"/>
    </location>
</feature>
<proteinExistence type="predicted"/>
<sequence length="83" mass="9467">MRAFLIVLVILKWLMLPQEVTAHDAFYPHHSQDFSPAEVERRKDLRITVLIITLAFAVLMTILISLAFSQTSKVGATQQENDQ</sequence>
<keyword evidence="1" id="KW-1133">Transmembrane helix</keyword>
<evidence type="ECO:0000313" key="2">
    <source>
        <dbReference type="EMBL" id="SVE28836.1"/>
    </source>
</evidence>
<dbReference type="AlphaFoldDB" id="A0A383C8V0"/>
<evidence type="ECO:0000256" key="1">
    <source>
        <dbReference type="SAM" id="Phobius"/>
    </source>
</evidence>
<name>A0A383C8V0_9ZZZZ</name>
<feature type="transmembrane region" description="Helical" evidence="1">
    <location>
        <begin position="46"/>
        <end position="68"/>
    </location>
</feature>
<dbReference type="EMBL" id="UINC01206960">
    <property type="protein sequence ID" value="SVE28836.1"/>
    <property type="molecule type" value="Genomic_DNA"/>
</dbReference>
<keyword evidence="1" id="KW-0812">Transmembrane</keyword>
<reference evidence="2" key="1">
    <citation type="submission" date="2018-05" db="EMBL/GenBank/DDBJ databases">
        <authorList>
            <person name="Lanie J.A."/>
            <person name="Ng W.-L."/>
            <person name="Kazmierczak K.M."/>
            <person name="Andrzejewski T.M."/>
            <person name="Davidsen T.M."/>
            <person name="Wayne K.J."/>
            <person name="Tettelin H."/>
            <person name="Glass J.I."/>
            <person name="Rusch D."/>
            <person name="Podicherti R."/>
            <person name="Tsui H.-C.T."/>
            <person name="Winkler M.E."/>
        </authorList>
    </citation>
    <scope>NUCLEOTIDE SEQUENCE</scope>
</reference>
<keyword evidence="1" id="KW-0472">Membrane</keyword>
<organism evidence="2">
    <name type="scientific">marine metagenome</name>
    <dbReference type="NCBI Taxonomy" id="408172"/>
    <lineage>
        <taxon>unclassified sequences</taxon>
        <taxon>metagenomes</taxon>
        <taxon>ecological metagenomes</taxon>
    </lineage>
</organism>
<gene>
    <name evidence="2" type="ORF">METZ01_LOCUS481690</name>
</gene>
<accession>A0A383C8V0</accession>